<keyword evidence="3 5" id="KW-0378">Hydrolase</keyword>
<reference evidence="9 10" key="1">
    <citation type="submission" date="2018-10" db="EMBL/GenBank/DDBJ databases">
        <title>Genomic Encyclopedia of Type Strains, Phase IV (KMG-IV): sequencing the most valuable type-strain genomes for metagenomic binning, comparative biology and taxonomic classification.</title>
        <authorList>
            <person name="Goeker M."/>
        </authorList>
    </citation>
    <scope>NUCLEOTIDE SEQUENCE [LARGE SCALE GENOMIC DNA]</scope>
    <source>
        <strain evidence="9 10">DSM 4734</strain>
    </source>
</reference>
<dbReference type="OrthoDB" id="9812068at2"/>
<dbReference type="Pfam" id="PF22694">
    <property type="entry name" value="CtpB_N-like"/>
    <property type="match status" value="1"/>
</dbReference>
<organism evidence="9 10">
    <name type="scientific">Maricaulis maris</name>
    <dbReference type="NCBI Taxonomy" id="74318"/>
    <lineage>
        <taxon>Bacteria</taxon>
        <taxon>Pseudomonadati</taxon>
        <taxon>Pseudomonadota</taxon>
        <taxon>Alphaproteobacteria</taxon>
        <taxon>Maricaulales</taxon>
        <taxon>Maricaulaceae</taxon>
        <taxon>Maricaulis</taxon>
    </lineage>
</organism>
<feature type="region of interest" description="Disordered" evidence="6">
    <location>
        <begin position="382"/>
        <end position="411"/>
    </location>
</feature>
<dbReference type="InterPro" id="IPR029045">
    <property type="entry name" value="ClpP/crotonase-like_dom_sf"/>
</dbReference>
<dbReference type="RefSeq" id="WP_121211110.1">
    <property type="nucleotide sequence ID" value="NZ_RBIM01000004.1"/>
</dbReference>
<accession>A0A495D3R9</accession>
<dbReference type="InterPro" id="IPR036034">
    <property type="entry name" value="PDZ_sf"/>
</dbReference>
<keyword evidence="2 5" id="KW-0645">Protease</keyword>
<dbReference type="EMBL" id="RBIM01000004">
    <property type="protein sequence ID" value="RKQ96564.1"/>
    <property type="molecule type" value="Genomic_DNA"/>
</dbReference>
<proteinExistence type="inferred from homology"/>
<dbReference type="SUPFAM" id="SSF50156">
    <property type="entry name" value="PDZ domain-like"/>
    <property type="match status" value="1"/>
</dbReference>
<evidence type="ECO:0000256" key="2">
    <source>
        <dbReference type="ARBA" id="ARBA00022670"/>
    </source>
</evidence>
<feature type="chain" id="PRO_5019764626" evidence="7">
    <location>
        <begin position="23"/>
        <end position="437"/>
    </location>
</feature>
<keyword evidence="7" id="KW-0732">Signal</keyword>
<dbReference type="GO" id="GO:0008236">
    <property type="term" value="F:serine-type peptidase activity"/>
    <property type="evidence" value="ECO:0007669"/>
    <property type="project" value="UniProtKB-KW"/>
</dbReference>
<dbReference type="InterPro" id="IPR041489">
    <property type="entry name" value="PDZ_6"/>
</dbReference>
<dbReference type="Gene3D" id="3.90.226.10">
    <property type="entry name" value="2-enoyl-CoA Hydratase, Chain A, domain 1"/>
    <property type="match status" value="1"/>
</dbReference>
<evidence type="ECO:0000256" key="5">
    <source>
        <dbReference type="RuleBase" id="RU004404"/>
    </source>
</evidence>
<dbReference type="NCBIfam" id="TIGR00225">
    <property type="entry name" value="prc"/>
    <property type="match status" value="1"/>
</dbReference>
<sequence length="437" mass="47151">MRINVFASMVAFAVGAVAIAVSAEGAQEDRSASFRQIELFGDVLSRIEADYVSDTDQAELIEAAIEGMLSSLDPHSAYHNPDAYEDLRVTTRGEYGGLGMEVVRRDQYITIVSPIADTPAERAGLRTNDRIIAVDGDAIVGISVDEAVALMRGAVGDPVTITIARDEDDPFDVTLVRDTIPLRTVATRIENGVPYMRIAGFNERTTEMVHEGLTELRDEFGADLPGLIIDMRFNPGGLLDQAIGVTDVFLDGGEVVSTRTRDPRDTQRYNARPGDRLNGAPIVILINEGTASAAEIVAGALQDRERAELIGMTSFGKGSIQTIIPLRGGRDGALRLTTGRYYTPAGRSIQATGIIPDQQISAWALSDDEEADVPQIGSEADLDGALVNENGDEREGTDIASVEQPPADWPEDEDYQLHRAVQVLNAAMETQQASLRP</sequence>
<evidence type="ECO:0000313" key="9">
    <source>
        <dbReference type="EMBL" id="RKQ96564.1"/>
    </source>
</evidence>
<evidence type="ECO:0000256" key="3">
    <source>
        <dbReference type="ARBA" id="ARBA00022801"/>
    </source>
</evidence>
<dbReference type="FunFam" id="2.30.42.10:FF:000063">
    <property type="entry name" value="Peptidase, S41 family"/>
    <property type="match status" value="1"/>
</dbReference>
<dbReference type="GO" id="GO:0007165">
    <property type="term" value="P:signal transduction"/>
    <property type="evidence" value="ECO:0007669"/>
    <property type="project" value="TreeGrafter"/>
</dbReference>
<comment type="caution">
    <text evidence="9">The sequence shown here is derived from an EMBL/GenBank/DDBJ whole genome shotgun (WGS) entry which is preliminary data.</text>
</comment>
<evidence type="ECO:0000256" key="4">
    <source>
        <dbReference type="ARBA" id="ARBA00022825"/>
    </source>
</evidence>
<dbReference type="InterPro" id="IPR004447">
    <property type="entry name" value="Peptidase_S41A"/>
</dbReference>
<evidence type="ECO:0000313" key="10">
    <source>
        <dbReference type="Proteomes" id="UP000273675"/>
    </source>
</evidence>
<dbReference type="PANTHER" id="PTHR32060">
    <property type="entry name" value="TAIL-SPECIFIC PROTEASE"/>
    <property type="match status" value="1"/>
</dbReference>
<gene>
    <name evidence="9" type="ORF">C7435_1896</name>
</gene>
<dbReference type="GO" id="GO:0006508">
    <property type="term" value="P:proteolysis"/>
    <property type="evidence" value="ECO:0007669"/>
    <property type="project" value="UniProtKB-KW"/>
</dbReference>
<dbReference type="SUPFAM" id="SSF52096">
    <property type="entry name" value="ClpP/crotonase"/>
    <property type="match status" value="1"/>
</dbReference>
<evidence type="ECO:0000256" key="6">
    <source>
        <dbReference type="SAM" id="MobiDB-lite"/>
    </source>
</evidence>
<evidence type="ECO:0000256" key="7">
    <source>
        <dbReference type="SAM" id="SignalP"/>
    </source>
</evidence>
<evidence type="ECO:0000259" key="8">
    <source>
        <dbReference type="PROSITE" id="PS50106"/>
    </source>
</evidence>
<dbReference type="CDD" id="cd06782">
    <property type="entry name" value="cpPDZ_CPP-like"/>
    <property type="match status" value="1"/>
</dbReference>
<protein>
    <submittedName>
        <fullName evidence="9">Carboxyl-terminal processing protease</fullName>
    </submittedName>
</protein>
<dbReference type="InterPro" id="IPR055210">
    <property type="entry name" value="CtpA/B_N"/>
</dbReference>
<comment type="similarity">
    <text evidence="1 5">Belongs to the peptidase S41A family.</text>
</comment>
<dbReference type="PROSITE" id="PS50106">
    <property type="entry name" value="PDZ"/>
    <property type="match status" value="1"/>
</dbReference>
<dbReference type="InterPro" id="IPR001478">
    <property type="entry name" value="PDZ"/>
</dbReference>
<dbReference type="InterPro" id="IPR005151">
    <property type="entry name" value="Tail-specific_protease"/>
</dbReference>
<dbReference type="PANTHER" id="PTHR32060:SF30">
    <property type="entry name" value="CARBOXY-TERMINAL PROCESSING PROTEASE CTPA"/>
    <property type="match status" value="1"/>
</dbReference>
<dbReference type="Gene3D" id="3.30.750.44">
    <property type="match status" value="1"/>
</dbReference>
<name>A0A495D3R9_9PROT</name>
<keyword evidence="4 5" id="KW-0720">Serine protease</keyword>
<dbReference type="SMART" id="SM00228">
    <property type="entry name" value="PDZ"/>
    <property type="match status" value="1"/>
</dbReference>
<dbReference type="Pfam" id="PF03572">
    <property type="entry name" value="Peptidase_S41"/>
    <property type="match status" value="1"/>
</dbReference>
<dbReference type="Pfam" id="PF17820">
    <property type="entry name" value="PDZ_6"/>
    <property type="match status" value="1"/>
</dbReference>
<dbReference type="GO" id="GO:0004175">
    <property type="term" value="F:endopeptidase activity"/>
    <property type="evidence" value="ECO:0007669"/>
    <property type="project" value="TreeGrafter"/>
</dbReference>
<feature type="domain" description="PDZ" evidence="8">
    <location>
        <begin position="84"/>
        <end position="154"/>
    </location>
</feature>
<dbReference type="SMART" id="SM00245">
    <property type="entry name" value="TSPc"/>
    <property type="match status" value="1"/>
</dbReference>
<evidence type="ECO:0000256" key="1">
    <source>
        <dbReference type="ARBA" id="ARBA00009179"/>
    </source>
</evidence>
<dbReference type="GO" id="GO:0030288">
    <property type="term" value="C:outer membrane-bounded periplasmic space"/>
    <property type="evidence" value="ECO:0007669"/>
    <property type="project" value="TreeGrafter"/>
</dbReference>
<dbReference type="AlphaFoldDB" id="A0A495D3R9"/>
<feature type="signal peptide" evidence="7">
    <location>
        <begin position="1"/>
        <end position="22"/>
    </location>
</feature>
<dbReference type="CDD" id="cd07560">
    <property type="entry name" value="Peptidase_S41_CPP"/>
    <property type="match status" value="1"/>
</dbReference>
<dbReference type="Proteomes" id="UP000273675">
    <property type="component" value="Unassembled WGS sequence"/>
</dbReference>
<dbReference type="Gene3D" id="2.30.42.10">
    <property type="match status" value="1"/>
</dbReference>